<reference evidence="1" key="2">
    <citation type="submission" date="2019-07" db="EMBL/GenBank/DDBJ databases">
        <authorList>
            <person name="Seetharam A."/>
            <person name="Woodhouse M."/>
            <person name="Cannon E."/>
        </authorList>
    </citation>
    <scope>NUCLEOTIDE SEQUENCE [LARGE SCALE GENOMIC DNA]</scope>
    <source>
        <strain evidence="1">cv. B73</strain>
    </source>
</reference>
<reference evidence="1" key="3">
    <citation type="submission" date="2021-05" db="UniProtKB">
        <authorList>
            <consortium name="EnsemblPlants"/>
        </authorList>
    </citation>
    <scope>IDENTIFICATION</scope>
    <source>
        <strain evidence="1">cv. B73</strain>
    </source>
</reference>
<dbReference type="InParanoid" id="A0A804PFL0"/>
<proteinExistence type="predicted"/>
<organism evidence="1 2">
    <name type="scientific">Zea mays</name>
    <name type="common">Maize</name>
    <dbReference type="NCBI Taxonomy" id="4577"/>
    <lineage>
        <taxon>Eukaryota</taxon>
        <taxon>Viridiplantae</taxon>
        <taxon>Streptophyta</taxon>
        <taxon>Embryophyta</taxon>
        <taxon>Tracheophyta</taxon>
        <taxon>Spermatophyta</taxon>
        <taxon>Magnoliopsida</taxon>
        <taxon>Liliopsida</taxon>
        <taxon>Poales</taxon>
        <taxon>Poaceae</taxon>
        <taxon>PACMAD clade</taxon>
        <taxon>Panicoideae</taxon>
        <taxon>Andropogonodae</taxon>
        <taxon>Andropogoneae</taxon>
        <taxon>Tripsacinae</taxon>
        <taxon>Zea</taxon>
    </lineage>
</organism>
<dbReference type="Proteomes" id="UP000007305">
    <property type="component" value="Chromosome 5"/>
</dbReference>
<dbReference type="AlphaFoldDB" id="A0A804PFL0"/>
<keyword evidence="2" id="KW-1185">Reference proteome</keyword>
<name>A0A804PFL0_MAIZE</name>
<reference evidence="2" key="1">
    <citation type="journal article" date="2009" name="Science">
        <title>The B73 maize genome: complexity, diversity, and dynamics.</title>
        <authorList>
            <person name="Schnable P.S."/>
            <person name="Ware D."/>
            <person name="Fulton R.S."/>
            <person name="Stein J.C."/>
            <person name="Wei F."/>
            <person name="Pasternak S."/>
            <person name="Liang C."/>
            <person name="Zhang J."/>
            <person name="Fulton L."/>
            <person name="Graves T.A."/>
            <person name="Minx P."/>
            <person name="Reily A.D."/>
            <person name="Courtney L."/>
            <person name="Kruchowski S.S."/>
            <person name="Tomlinson C."/>
            <person name="Strong C."/>
            <person name="Delehaunty K."/>
            <person name="Fronick C."/>
            <person name="Courtney B."/>
            <person name="Rock S.M."/>
            <person name="Belter E."/>
            <person name="Du F."/>
            <person name="Kim K."/>
            <person name="Abbott R.M."/>
            <person name="Cotton M."/>
            <person name="Levy A."/>
            <person name="Marchetto P."/>
            <person name="Ochoa K."/>
            <person name="Jackson S.M."/>
            <person name="Gillam B."/>
            <person name="Chen W."/>
            <person name="Yan L."/>
            <person name="Higginbotham J."/>
            <person name="Cardenas M."/>
            <person name="Waligorski J."/>
            <person name="Applebaum E."/>
            <person name="Phelps L."/>
            <person name="Falcone J."/>
            <person name="Kanchi K."/>
            <person name="Thane T."/>
            <person name="Scimone A."/>
            <person name="Thane N."/>
            <person name="Henke J."/>
            <person name="Wang T."/>
            <person name="Ruppert J."/>
            <person name="Shah N."/>
            <person name="Rotter K."/>
            <person name="Hodges J."/>
            <person name="Ingenthron E."/>
            <person name="Cordes M."/>
            <person name="Kohlberg S."/>
            <person name="Sgro J."/>
            <person name="Delgado B."/>
            <person name="Mead K."/>
            <person name="Chinwalla A."/>
            <person name="Leonard S."/>
            <person name="Crouse K."/>
            <person name="Collura K."/>
            <person name="Kudrna D."/>
            <person name="Currie J."/>
            <person name="He R."/>
            <person name="Angelova A."/>
            <person name="Rajasekar S."/>
            <person name="Mueller T."/>
            <person name="Lomeli R."/>
            <person name="Scara G."/>
            <person name="Ko A."/>
            <person name="Delaney K."/>
            <person name="Wissotski M."/>
            <person name="Lopez G."/>
            <person name="Campos D."/>
            <person name="Braidotti M."/>
            <person name="Ashley E."/>
            <person name="Golser W."/>
            <person name="Kim H."/>
            <person name="Lee S."/>
            <person name="Lin J."/>
            <person name="Dujmic Z."/>
            <person name="Kim W."/>
            <person name="Talag J."/>
            <person name="Zuccolo A."/>
            <person name="Fan C."/>
            <person name="Sebastian A."/>
            <person name="Kramer M."/>
            <person name="Spiegel L."/>
            <person name="Nascimento L."/>
            <person name="Zutavern T."/>
            <person name="Miller B."/>
            <person name="Ambroise C."/>
            <person name="Muller S."/>
            <person name="Spooner W."/>
            <person name="Narechania A."/>
            <person name="Ren L."/>
            <person name="Wei S."/>
            <person name="Kumari S."/>
            <person name="Faga B."/>
            <person name="Levy M.J."/>
            <person name="McMahan L."/>
            <person name="Van Buren P."/>
            <person name="Vaughn M.W."/>
            <person name="Ying K."/>
            <person name="Yeh C.-T."/>
            <person name="Emrich S.J."/>
            <person name="Jia Y."/>
            <person name="Kalyanaraman A."/>
            <person name="Hsia A.-P."/>
            <person name="Barbazuk W.B."/>
            <person name="Baucom R.S."/>
            <person name="Brutnell T.P."/>
            <person name="Carpita N.C."/>
            <person name="Chaparro C."/>
            <person name="Chia J.-M."/>
            <person name="Deragon J.-M."/>
            <person name="Estill J.C."/>
            <person name="Fu Y."/>
            <person name="Jeddeloh J.A."/>
            <person name="Han Y."/>
            <person name="Lee H."/>
            <person name="Li P."/>
            <person name="Lisch D.R."/>
            <person name="Liu S."/>
            <person name="Liu Z."/>
            <person name="Nagel D.H."/>
            <person name="McCann M.C."/>
            <person name="SanMiguel P."/>
            <person name="Myers A.M."/>
            <person name="Nettleton D."/>
            <person name="Nguyen J."/>
            <person name="Penning B.W."/>
            <person name="Ponnala L."/>
            <person name="Schneider K.L."/>
            <person name="Schwartz D.C."/>
            <person name="Sharma A."/>
            <person name="Soderlund C."/>
            <person name="Springer N.M."/>
            <person name="Sun Q."/>
            <person name="Wang H."/>
            <person name="Waterman M."/>
            <person name="Westerman R."/>
            <person name="Wolfgruber T.K."/>
            <person name="Yang L."/>
            <person name="Yu Y."/>
            <person name="Zhang L."/>
            <person name="Zhou S."/>
            <person name="Zhu Q."/>
            <person name="Bennetzen J.L."/>
            <person name="Dawe R.K."/>
            <person name="Jiang J."/>
            <person name="Jiang N."/>
            <person name="Presting G.G."/>
            <person name="Wessler S.R."/>
            <person name="Aluru S."/>
            <person name="Martienssen R.A."/>
            <person name="Clifton S.W."/>
            <person name="McCombie W.R."/>
            <person name="Wing R.A."/>
            <person name="Wilson R.K."/>
        </authorList>
    </citation>
    <scope>NUCLEOTIDE SEQUENCE [LARGE SCALE GENOMIC DNA]</scope>
    <source>
        <strain evidence="2">cv. B73</strain>
    </source>
</reference>
<sequence>MHWRCFLPRRSSPANLASTSMATRASSAAGRRSPVPQRPRNLRVACDVPIYSVLPRVVDLCSLDTPSSLIVRLSYAAPSLFPLVATKSYSTRSSSAALSSLWGLLGSPYFKMSSNLPVTAVSSGPSLFNFGDHYHLHQHAIV</sequence>
<dbReference type="EnsemblPlants" id="Zm00001eb235250_T001">
    <property type="protein sequence ID" value="Zm00001eb235250_P001"/>
    <property type="gene ID" value="Zm00001eb235250"/>
</dbReference>
<evidence type="ECO:0000313" key="2">
    <source>
        <dbReference type="Proteomes" id="UP000007305"/>
    </source>
</evidence>
<dbReference type="Gramene" id="Zm00001eb235250_T001">
    <property type="protein sequence ID" value="Zm00001eb235250_P001"/>
    <property type="gene ID" value="Zm00001eb235250"/>
</dbReference>
<protein>
    <submittedName>
        <fullName evidence="1">Uncharacterized protein</fullName>
    </submittedName>
</protein>
<evidence type="ECO:0000313" key="1">
    <source>
        <dbReference type="EnsemblPlants" id="Zm00001eb235250_P001"/>
    </source>
</evidence>
<accession>A0A804PFL0</accession>